<evidence type="ECO:0000313" key="2">
    <source>
        <dbReference type="Proteomes" id="UP000238375"/>
    </source>
</evidence>
<gene>
    <name evidence="1" type="ORF">CLV58_109199</name>
</gene>
<accession>A0A2T0SYH7</accession>
<dbReference type="RefSeq" id="WP_106138203.1">
    <property type="nucleotide sequence ID" value="NZ_PVTE01000009.1"/>
</dbReference>
<dbReference type="AlphaFoldDB" id="A0A2T0SYH7"/>
<evidence type="ECO:0000313" key="1">
    <source>
        <dbReference type="EMBL" id="PRY38472.1"/>
    </source>
</evidence>
<organism evidence="1 2">
    <name type="scientific">Spirosoma oryzae</name>
    <dbReference type="NCBI Taxonomy" id="1469603"/>
    <lineage>
        <taxon>Bacteria</taxon>
        <taxon>Pseudomonadati</taxon>
        <taxon>Bacteroidota</taxon>
        <taxon>Cytophagia</taxon>
        <taxon>Cytophagales</taxon>
        <taxon>Cytophagaceae</taxon>
        <taxon>Spirosoma</taxon>
    </lineage>
</organism>
<protein>
    <submittedName>
        <fullName evidence="1">Uncharacterized protein</fullName>
    </submittedName>
</protein>
<dbReference type="Proteomes" id="UP000238375">
    <property type="component" value="Unassembled WGS sequence"/>
</dbReference>
<name>A0A2T0SYH7_9BACT</name>
<keyword evidence="2" id="KW-1185">Reference proteome</keyword>
<proteinExistence type="predicted"/>
<comment type="caution">
    <text evidence="1">The sequence shown here is derived from an EMBL/GenBank/DDBJ whole genome shotgun (WGS) entry which is preliminary data.</text>
</comment>
<dbReference type="EMBL" id="PVTE01000009">
    <property type="protein sequence ID" value="PRY38472.1"/>
    <property type="molecule type" value="Genomic_DNA"/>
</dbReference>
<reference evidence="1 2" key="1">
    <citation type="submission" date="2018-03" db="EMBL/GenBank/DDBJ databases">
        <title>Genomic Encyclopedia of Archaeal and Bacterial Type Strains, Phase II (KMG-II): from individual species to whole genera.</title>
        <authorList>
            <person name="Goeker M."/>
        </authorList>
    </citation>
    <scope>NUCLEOTIDE SEQUENCE [LARGE SCALE GENOMIC DNA]</scope>
    <source>
        <strain evidence="1 2">DSM 28354</strain>
    </source>
</reference>
<sequence length="140" mass="15734">MATPIEPLENTPINRLFLAINHYISTGDHIGEGMAVPEGPQKVRRGEPDAQDKIRILVPYNITNDTDLDDLACFTSRFNELASQFSTRLEPLQGNGQFGLTSFVIRYQQAHLLSSKLMEKPGPAGWGSNKALIDQYRFHY</sequence>